<dbReference type="GO" id="GO:0030570">
    <property type="term" value="F:pectate lyase activity"/>
    <property type="evidence" value="ECO:0007669"/>
    <property type="project" value="UniProtKB-EC"/>
</dbReference>
<accession>A0A514CEQ1</accession>
<dbReference type="SUPFAM" id="SSF81853">
    <property type="entry name" value="Family 10 polysaccharide lyase"/>
    <property type="match status" value="1"/>
</dbReference>
<proteinExistence type="predicted"/>
<protein>
    <submittedName>
        <fullName evidence="2">Pectate lyase</fullName>
        <ecNumber evidence="2">4.2.2.2</ecNumber>
    </submittedName>
</protein>
<dbReference type="RefSeq" id="WP_141613480.1">
    <property type="nucleotide sequence ID" value="NZ_CP041253.1"/>
</dbReference>
<gene>
    <name evidence="2" type="primary">pelA</name>
    <name evidence="2" type="ORF">FKX85_03860</name>
</gene>
<feature type="chain" id="PRO_5021961082" evidence="1">
    <location>
        <begin position="25"/>
        <end position="362"/>
    </location>
</feature>
<dbReference type="EMBL" id="CP041253">
    <property type="protein sequence ID" value="QDH78220.1"/>
    <property type="molecule type" value="Genomic_DNA"/>
</dbReference>
<feature type="signal peptide" evidence="1">
    <location>
        <begin position="1"/>
        <end position="24"/>
    </location>
</feature>
<evidence type="ECO:0000313" key="2">
    <source>
        <dbReference type="EMBL" id="QDH78220.1"/>
    </source>
</evidence>
<evidence type="ECO:0000256" key="1">
    <source>
        <dbReference type="SAM" id="SignalP"/>
    </source>
</evidence>
<dbReference type="NCBIfam" id="TIGR02474">
    <property type="entry name" value="pec_lyase"/>
    <property type="match status" value="1"/>
</dbReference>
<dbReference type="OrthoDB" id="9804686at2"/>
<name>A0A514CEQ1_9BACT</name>
<organism evidence="2 3">
    <name type="scientific">Echinicola soli</name>
    <dbReference type="NCBI Taxonomy" id="2591634"/>
    <lineage>
        <taxon>Bacteria</taxon>
        <taxon>Pseudomonadati</taxon>
        <taxon>Bacteroidota</taxon>
        <taxon>Cytophagia</taxon>
        <taxon>Cytophagales</taxon>
        <taxon>Cyclobacteriaceae</taxon>
        <taxon>Echinicola</taxon>
    </lineage>
</organism>
<keyword evidence="2" id="KW-0456">Lyase</keyword>
<sequence>MSSLSKRIVVAAVQFLAISTLAMAQSEKTLSWSAAQRQDQAWYSSDEAKRIADNVLVYQHENGGWYKNIDMAEPLSKNGQKQLLKEKNDPKGTTIDNGATISQLEYLGKVYHTTQEEKYKAAFLKGIDYLLEAQYENGGWPQYYPIRKGYYQHITYNDNAMIGVMRLLREVAEENSSYDLVDAKRRAASREAIDRGLETILKTQVKINGKLTIWCAQHDKNTLEPVNARAFELASLSGAESVNIVRYLMQLPNPGSAVINAVENAVAWFEGHKVEGKEIKKVKDASLAKGYDLVVVDQPEASPLWARFYDLKTQQPIFVGRDGIKRAELKDIEYERRVGYSYLGNYAGRLLEKEYPRWKAGL</sequence>
<dbReference type="AlphaFoldDB" id="A0A514CEQ1"/>
<keyword evidence="1" id="KW-0732">Signal</keyword>
<dbReference type="Proteomes" id="UP000316614">
    <property type="component" value="Chromosome"/>
</dbReference>
<dbReference type="EC" id="4.2.2.2" evidence="2"/>
<dbReference type="Gene3D" id="1.50.10.20">
    <property type="match status" value="1"/>
</dbReference>
<keyword evidence="3" id="KW-1185">Reference proteome</keyword>
<reference evidence="2 3" key="1">
    <citation type="submission" date="2019-06" db="EMBL/GenBank/DDBJ databases">
        <title>Echinicola alkalisoli sp. nov. isolated from saline soil.</title>
        <authorList>
            <person name="Sun J.-Q."/>
            <person name="Xu L."/>
        </authorList>
    </citation>
    <scope>NUCLEOTIDE SEQUENCE [LARGE SCALE GENOMIC DNA]</scope>
    <source>
        <strain evidence="2 3">LN3S3</strain>
    </source>
</reference>
<evidence type="ECO:0000313" key="3">
    <source>
        <dbReference type="Proteomes" id="UP000316614"/>
    </source>
</evidence>
<dbReference type="KEGG" id="echi:FKX85_03860"/>
<dbReference type="Pfam" id="PF09492">
    <property type="entry name" value="Pec_lyase"/>
    <property type="match status" value="1"/>
</dbReference>
<dbReference type="InterPro" id="IPR012669">
    <property type="entry name" value="Pectate_lyase"/>
</dbReference>